<evidence type="ECO:0000313" key="4">
    <source>
        <dbReference type="Proteomes" id="UP000649617"/>
    </source>
</evidence>
<reference evidence="3" key="1">
    <citation type="submission" date="2021-02" db="EMBL/GenBank/DDBJ databases">
        <authorList>
            <person name="Dougan E. K."/>
            <person name="Rhodes N."/>
            <person name="Thang M."/>
            <person name="Chan C."/>
        </authorList>
    </citation>
    <scope>NUCLEOTIDE SEQUENCE</scope>
</reference>
<name>A0A812JTQ8_SYMPI</name>
<protein>
    <submittedName>
        <fullName evidence="3">Uncharacterized protein</fullName>
    </submittedName>
</protein>
<sequence length="187" mass="21690">MSQKIERVQHYVKERQATALMAEKKQQDAEKMAERWQNEVRRCQAEKERLASAVLEMEGQQSGQAQQLQGTVDQHRRQVATLEDALRRKEGEMREQNLELLSRRDEEYQAKVTLEKQREKERSIALLKKKEQEVQIKDQQLRAAKLRIQDLESELRSTATSAGSEKQRPPCTRGETSALPPLPLSAR</sequence>
<dbReference type="OrthoDB" id="437362at2759"/>
<feature type="region of interest" description="Disordered" evidence="2">
    <location>
        <begin position="154"/>
        <end position="187"/>
    </location>
</feature>
<evidence type="ECO:0000256" key="1">
    <source>
        <dbReference type="SAM" id="Coils"/>
    </source>
</evidence>
<gene>
    <name evidence="3" type="ORF">SPIL2461_LOCUS2251</name>
</gene>
<organism evidence="3 4">
    <name type="scientific">Symbiodinium pilosum</name>
    <name type="common">Dinoflagellate</name>
    <dbReference type="NCBI Taxonomy" id="2952"/>
    <lineage>
        <taxon>Eukaryota</taxon>
        <taxon>Sar</taxon>
        <taxon>Alveolata</taxon>
        <taxon>Dinophyceae</taxon>
        <taxon>Suessiales</taxon>
        <taxon>Symbiodiniaceae</taxon>
        <taxon>Symbiodinium</taxon>
    </lineage>
</organism>
<dbReference type="EMBL" id="CAJNIZ010002403">
    <property type="protein sequence ID" value="CAE7210174.1"/>
    <property type="molecule type" value="Genomic_DNA"/>
</dbReference>
<accession>A0A812JTQ8</accession>
<evidence type="ECO:0000256" key="2">
    <source>
        <dbReference type="SAM" id="MobiDB-lite"/>
    </source>
</evidence>
<feature type="coiled-coil region" evidence="1">
    <location>
        <begin position="19"/>
        <end position="99"/>
    </location>
</feature>
<proteinExistence type="predicted"/>
<dbReference type="Proteomes" id="UP000649617">
    <property type="component" value="Unassembled WGS sequence"/>
</dbReference>
<keyword evidence="4" id="KW-1185">Reference proteome</keyword>
<comment type="caution">
    <text evidence="3">The sequence shown here is derived from an EMBL/GenBank/DDBJ whole genome shotgun (WGS) entry which is preliminary data.</text>
</comment>
<evidence type="ECO:0000313" key="3">
    <source>
        <dbReference type="EMBL" id="CAE7210174.1"/>
    </source>
</evidence>
<keyword evidence="1" id="KW-0175">Coiled coil</keyword>
<dbReference type="AlphaFoldDB" id="A0A812JTQ8"/>